<reference evidence="1" key="1">
    <citation type="submission" date="2022-05" db="EMBL/GenBank/DDBJ databases">
        <authorList>
            <person name="Colautti A."/>
            <person name="Iacumin L."/>
        </authorList>
    </citation>
    <scope>NUCLEOTIDE SEQUENCE</scope>
    <source>
        <strain evidence="1">SK 55</strain>
    </source>
</reference>
<dbReference type="SUPFAM" id="SSF53254">
    <property type="entry name" value="Phosphoglycerate mutase-like"/>
    <property type="match status" value="1"/>
</dbReference>
<organism evidence="1 2">
    <name type="scientific">Paenisporosarcina quisquiliarum</name>
    <dbReference type="NCBI Taxonomy" id="365346"/>
    <lineage>
        <taxon>Bacteria</taxon>
        <taxon>Bacillati</taxon>
        <taxon>Bacillota</taxon>
        <taxon>Bacilli</taxon>
        <taxon>Bacillales</taxon>
        <taxon>Caryophanaceae</taxon>
        <taxon>Paenisporosarcina</taxon>
    </lineage>
</organism>
<name>A0A9X3LHY0_9BACL</name>
<dbReference type="Gene3D" id="3.40.50.1240">
    <property type="entry name" value="Phosphoglycerate mutase-like"/>
    <property type="match status" value="1"/>
</dbReference>
<evidence type="ECO:0000313" key="1">
    <source>
        <dbReference type="EMBL" id="MCZ8538355.1"/>
    </source>
</evidence>
<proteinExistence type="predicted"/>
<gene>
    <name evidence="1" type="ORF">M9R32_14255</name>
</gene>
<accession>A0A9X3LHY0</accession>
<dbReference type="EMBL" id="JAMKBJ010000016">
    <property type="protein sequence ID" value="MCZ8538355.1"/>
    <property type="molecule type" value="Genomic_DNA"/>
</dbReference>
<dbReference type="InterPro" id="IPR029033">
    <property type="entry name" value="His_PPase_superfam"/>
</dbReference>
<comment type="caution">
    <text evidence="1">The sequence shown here is derived from an EMBL/GenBank/DDBJ whole genome shotgun (WGS) entry which is preliminary data.</text>
</comment>
<protein>
    <submittedName>
        <fullName evidence="1">Histidine phosphatase family protein</fullName>
    </submittedName>
</protein>
<evidence type="ECO:0000313" key="2">
    <source>
        <dbReference type="Proteomes" id="UP001152173"/>
    </source>
</evidence>
<keyword evidence="2" id="KW-1185">Reference proteome</keyword>
<dbReference type="Proteomes" id="UP001152173">
    <property type="component" value="Unassembled WGS sequence"/>
</dbReference>
<sequence length="192" mass="21670">MEGEDGLENSKSLLDSLRDGGFIFYVRHGEATVGEDQPNLNFQNCFTQRNLSEMGRSQAIYYGEILRYMRIPISYPIITSPFCRTIETVQLAFGSGNVKADPFWVEIYKLSGNLVSEERKRTLDNLQSLLEIQPEEGRNKVIIAHSFPKGIGLGQISDMETIVVKPLGQGKGFKEIARLSLADLYDLWRFGV</sequence>
<dbReference type="AlphaFoldDB" id="A0A9X3LHY0"/>
<dbReference type="CDD" id="cd07040">
    <property type="entry name" value="HP"/>
    <property type="match status" value="1"/>
</dbReference>
<dbReference type="RefSeq" id="WP_269927428.1">
    <property type="nucleotide sequence ID" value="NZ_JAMKBJ010000016.1"/>
</dbReference>